<proteinExistence type="predicted"/>
<sequence length="99" mass="11390">MKTVIRNACRRLRRWGKQVLVALDQLVNALFGGWADETLSSRCWRKRDKTGWKQARMALDFVAALLGDADHCRASYDSERLRLQCPPELRSPDAQAVQF</sequence>
<dbReference type="AlphaFoldDB" id="E5Y2E9"/>
<reference evidence="1 2" key="2">
    <citation type="submission" date="2013-04" db="EMBL/GenBank/DDBJ databases">
        <title>The Genome Sequence of Bilophila wadsworthia 3_1_6.</title>
        <authorList>
            <consortium name="The Broad Institute Genomics Platform"/>
            <person name="Earl A."/>
            <person name="Ward D."/>
            <person name="Feldgarden M."/>
            <person name="Gevers D."/>
            <person name="Sibley C."/>
            <person name="Strauss J."/>
            <person name="Allen-Vercoe E."/>
            <person name="Walker B."/>
            <person name="Young S."/>
            <person name="Zeng Q."/>
            <person name="Gargeya S."/>
            <person name="Fitzgerald M."/>
            <person name="Haas B."/>
            <person name="Abouelleil A."/>
            <person name="Allen A.W."/>
            <person name="Alvarado L."/>
            <person name="Arachchi H.M."/>
            <person name="Berlin A.M."/>
            <person name="Chapman S.B."/>
            <person name="Gainer-Dewar J."/>
            <person name="Goldberg J."/>
            <person name="Griggs A."/>
            <person name="Gujja S."/>
            <person name="Hansen M."/>
            <person name="Howarth C."/>
            <person name="Imamovic A."/>
            <person name="Ireland A."/>
            <person name="Larimer J."/>
            <person name="McCowan C."/>
            <person name="Murphy C."/>
            <person name="Pearson M."/>
            <person name="Poon T.W."/>
            <person name="Priest M."/>
            <person name="Roberts A."/>
            <person name="Saif S."/>
            <person name="Shea T."/>
            <person name="Sisk P."/>
            <person name="Sykes S."/>
            <person name="Wortman J."/>
            <person name="Nusbaum C."/>
            <person name="Birren B."/>
        </authorList>
    </citation>
    <scope>NUCLEOTIDE SEQUENCE [LARGE SCALE GENOMIC DNA]</scope>
    <source>
        <strain evidence="1 2">3_1_6</strain>
    </source>
</reference>
<dbReference type="RefSeq" id="WP_005024533.1">
    <property type="nucleotide sequence ID" value="NZ_KE150239.1"/>
</dbReference>
<dbReference type="eggNOG" id="ENOG502ZNMV">
    <property type="taxonomic scope" value="Bacteria"/>
</dbReference>
<dbReference type="OrthoDB" id="5460477at2"/>
<evidence type="ECO:0000313" key="1">
    <source>
        <dbReference type="EMBL" id="EFV45821.1"/>
    </source>
</evidence>
<dbReference type="Proteomes" id="UP000006034">
    <property type="component" value="Unassembled WGS sequence"/>
</dbReference>
<evidence type="ECO:0000313" key="2">
    <source>
        <dbReference type="Proteomes" id="UP000006034"/>
    </source>
</evidence>
<organism evidence="1 2">
    <name type="scientific">Bilophila wadsworthia (strain 3_1_6)</name>
    <dbReference type="NCBI Taxonomy" id="563192"/>
    <lineage>
        <taxon>Bacteria</taxon>
        <taxon>Pseudomonadati</taxon>
        <taxon>Thermodesulfobacteriota</taxon>
        <taxon>Desulfovibrionia</taxon>
        <taxon>Desulfovibrionales</taxon>
        <taxon>Desulfovibrionaceae</taxon>
        <taxon>Bilophila</taxon>
    </lineage>
</organism>
<dbReference type="GeneID" id="78086860"/>
<dbReference type="STRING" id="563192.HMPREF0179_00360"/>
<dbReference type="EMBL" id="ADCP02000002">
    <property type="protein sequence ID" value="EFV45821.1"/>
    <property type="molecule type" value="Genomic_DNA"/>
</dbReference>
<comment type="caution">
    <text evidence="1">The sequence shown here is derived from an EMBL/GenBank/DDBJ whole genome shotgun (WGS) entry which is preliminary data.</text>
</comment>
<dbReference type="HOGENOM" id="CLU_181268_0_0_7"/>
<accession>E5Y2E9</accession>
<protein>
    <submittedName>
        <fullName evidence="1">Uncharacterized protein</fullName>
    </submittedName>
</protein>
<keyword evidence="2" id="KW-1185">Reference proteome</keyword>
<reference evidence="1 2" key="1">
    <citation type="submission" date="2010-10" db="EMBL/GenBank/DDBJ databases">
        <authorList>
            <consortium name="The Broad Institute Genome Sequencing Platform"/>
            <person name="Ward D."/>
            <person name="Earl A."/>
            <person name="Feldgarden M."/>
            <person name="Young S.K."/>
            <person name="Gargeya S."/>
            <person name="Zeng Q."/>
            <person name="Alvarado L."/>
            <person name="Berlin A."/>
            <person name="Bochicchio J."/>
            <person name="Chapman S.B."/>
            <person name="Chen Z."/>
            <person name="Freedman E."/>
            <person name="Gellesch M."/>
            <person name="Goldberg J."/>
            <person name="Griggs A."/>
            <person name="Gujja S."/>
            <person name="Heilman E."/>
            <person name="Heiman D."/>
            <person name="Howarth C."/>
            <person name="Mehta T."/>
            <person name="Neiman D."/>
            <person name="Pearson M."/>
            <person name="Roberts A."/>
            <person name="Saif S."/>
            <person name="Shea T."/>
            <person name="Shenoy N."/>
            <person name="Sisk P."/>
            <person name="Stolte C."/>
            <person name="Sykes S."/>
            <person name="White J."/>
            <person name="Yandava C."/>
            <person name="Allen-Vercoe E."/>
            <person name="Sibley C."/>
            <person name="Ambrose C.E."/>
            <person name="Strauss J."/>
            <person name="Daigneault M."/>
            <person name="Haas B."/>
            <person name="Nusbaum C."/>
            <person name="Birren B."/>
        </authorList>
    </citation>
    <scope>NUCLEOTIDE SEQUENCE [LARGE SCALE GENOMIC DNA]</scope>
    <source>
        <strain evidence="1 2">3_1_6</strain>
    </source>
</reference>
<name>E5Y2E9_BILW3</name>
<gene>
    <name evidence="1" type="ORF">HMPREF0179_00360</name>
</gene>